<organism evidence="2 3">
    <name type="scientific">Coemansia brasiliensis</name>
    <dbReference type="NCBI Taxonomy" id="2650707"/>
    <lineage>
        <taxon>Eukaryota</taxon>
        <taxon>Fungi</taxon>
        <taxon>Fungi incertae sedis</taxon>
        <taxon>Zoopagomycota</taxon>
        <taxon>Kickxellomycotina</taxon>
        <taxon>Kickxellomycetes</taxon>
        <taxon>Kickxellales</taxon>
        <taxon>Kickxellaceae</taxon>
        <taxon>Coemansia</taxon>
    </lineage>
</organism>
<reference evidence="2" key="1">
    <citation type="submission" date="2022-07" db="EMBL/GenBank/DDBJ databases">
        <title>Phylogenomic reconstructions and comparative analyses of Kickxellomycotina fungi.</title>
        <authorList>
            <person name="Reynolds N.K."/>
            <person name="Stajich J.E."/>
            <person name="Barry K."/>
            <person name="Grigoriev I.V."/>
            <person name="Crous P."/>
            <person name="Smith M.E."/>
        </authorList>
    </citation>
    <scope>NUCLEOTIDE SEQUENCE</scope>
    <source>
        <strain evidence="2">NRRL 1566</strain>
    </source>
</reference>
<evidence type="ECO:0000256" key="1">
    <source>
        <dbReference type="SAM" id="MobiDB-lite"/>
    </source>
</evidence>
<dbReference type="OrthoDB" id="2104804at2759"/>
<name>A0A9W8I944_9FUNG</name>
<keyword evidence="3" id="KW-1185">Reference proteome</keyword>
<comment type="caution">
    <text evidence="2">The sequence shown here is derived from an EMBL/GenBank/DDBJ whole genome shotgun (WGS) entry which is preliminary data.</text>
</comment>
<protein>
    <submittedName>
        <fullName evidence="2">Uncharacterized protein</fullName>
    </submittedName>
</protein>
<proteinExistence type="predicted"/>
<accession>A0A9W8I944</accession>
<dbReference type="EMBL" id="JANBUW010000028">
    <property type="protein sequence ID" value="KAJ2850583.1"/>
    <property type="molecule type" value="Genomic_DNA"/>
</dbReference>
<sequence>MVDLVMQESTDKEGHSDPLYQNSRVTVSVDMKAISNSLDYSSSRIYEGTAQLFDPGLYALDAQIELRNGRWNAELQQYSPEYENTEMQTTLPNNKYVHGKVHVLFDPRHPTYLKRHQNLPLCTDGDIAGRWIPEQNLPRAWKPWQYMRPIEDGRVWLPYHCRLRRISHAEFVFHMSRQRPSIHWYGDSNSRRTLRPFIMGGKWCHEANTTTRLDCLCNDAPRDLFPDEWYDSMPVPHWYRVHTAGVDGNEIYTDLRLQQRQPTDPRPILDKYPSDFSFGPDYIPPGYRLRDDYFDLYYHFTRGTLDMYGSYWKRDITLDSVAQYPVANLVVFQMVTWDASFGTYKNFVHQVPQLVNRLRAIYPHAEFIYRSGPYWCCRNAEDQTKKYSRLRFQAFDTLAKKYFQQKLKARVWDVANLARQRPPESKRLPENMPCRSAHSRSEQIYLDNQIFMNMLVNN</sequence>
<dbReference type="AlphaFoldDB" id="A0A9W8I944"/>
<evidence type="ECO:0000313" key="3">
    <source>
        <dbReference type="Proteomes" id="UP001139887"/>
    </source>
</evidence>
<evidence type="ECO:0000313" key="2">
    <source>
        <dbReference type="EMBL" id="KAJ2850583.1"/>
    </source>
</evidence>
<dbReference type="Proteomes" id="UP001139887">
    <property type="component" value="Unassembled WGS sequence"/>
</dbReference>
<feature type="region of interest" description="Disordered" evidence="1">
    <location>
        <begin position="1"/>
        <end position="21"/>
    </location>
</feature>
<gene>
    <name evidence="2" type="ORF">IWW36_001763</name>
</gene>